<evidence type="ECO:0000256" key="1">
    <source>
        <dbReference type="ARBA" id="ARBA00001946"/>
    </source>
</evidence>
<keyword evidence="6 10" id="KW-0460">Magnesium</keyword>
<dbReference type="PROSITE" id="PS00393">
    <property type="entry name" value="PEPCASE_2"/>
    <property type="match status" value="1"/>
</dbReference>
<comment type="caution">
    <text evidence="14">The sequence shown here is derived from an EMBL/GenBank/DDBJ whole genome shotgun (WGS) entry which is preliminary data.</text>
</comment>
<dbReference type="Proteomes" id="UP001204953">
    <property type="component" value="Unassembled WGS sequence"/>
</dbReference>
<comment type="subunit">
    <text evidence="10">Homotetramer.</text>
</comment>
<dbReference type="PANTHER" id="PTHR30523:SF6">
    <property type="entry name" value="PHOSPHOENOLPYRUVATE CARBOXYLASE"/>
    <property type="match status" value="1"/>
</dbReference>
<feature type="active site" evidence="10 11">
    <location>
        <position position="230"/>
    </location>
</feature>
<dbReference type="InterPro" id="IPR021135">
    <property type="entry name" value="PEP_COase"/>
</dbReference>
<feature type="region of interest" description="Disordered" evidence="13">
    <location>
        <begin position="151"/>
        <end position="173"/>
    </location>
</feature>
<keyword evidence="15" id="KW-1185">Reference proteome</keyword>
<name>A0AAE3GPZ9_9CYAN</name>
<dbReference type="HAMAP" id="MF_00595">
    <property type="entry name" value="PEPcase_type1"/>
    <property type="match status" value="1"/>
</dbReference>
<evidence type="ECO:0000256" key="13">
    <source>
        <dbReference type="SAM" id="MobiDB-lite"/>
    </source>
</evidence>
<evidence type="ECO:0000256" key="7">
    <source>
        <dbReference type="ARBA" id="ARBA00023239"/>
    </source>
</evidence>
<comment type="catalytic activity">
    <reaction evidence="9 10">
        <text>oxaloacetate + phosphate = phosphoenolpyruvate + hydrogencarbonate</text>
        <dbReference type="Rhea" id="RHEA:28370"/>
        <dbReference type="ChEBI" id="CHEBI:16452"/>
        <dbReference type="ChEBI" id="CHEBI:17544"/>
        <dbReference type="ChEBI" id="CHEBI:43474"/>
        <dbReference type="ChEBI" id="CHEBI:58702"/>
        <dbReference type="EC" id="4.1.1.31"/>
    </reaction>
</comment>
<comment type="function">
    <text evidence="2 10">Forms oxaloacetate, a four-carbon dicarboxylic acid source for the tricarboxylic acid cycle.</text>
</comment>
<dbReference type="InterPro" id="IPR015813">
    <property type="entry name" value="Pyrv/PenolPyrv_kinase-like_dom"/>
</dbReference>
<evidence type="ECO:0000256" key="4">
    <source>
        <dbReference type="ARBA" id="ARBA00012305"/>
    </source>
</evidence>
<reference evidence="14" key="1">
    <citation type="submission" date="2022-06" db="EMBL/GenBank/DDBJ databases">
        <title>New cyanobacteria of genus Symplocastrum in benthos of Lake Baikal.</title>
        <authorList>
            <person name="Sorokovikova E."/>
            <person name="Tikhonova I."/>
            <person name="Krasnopeev A."/>
            <person name="Evseev P."/>
            <person name="Gladkikh A."/>
            <person name="Belykh O."/>
        </authorList>
    </citation>
    <scope>NUCLEOTIDE SEQUENCE</scope>
    <source>
        <strain evidence="14">BBK-W-15</strain>
    </source>
</reference>
<dbReference type="SUPFAM" id="SSF51621">
    <property type="entry name" value="Phosphoenolpyruvate/pyruvate domain"/>
    <property type="match status" value="1"/>
</dbReference>
<evidence type="ECO:0000256" key="6">
    <source>
        <dbReference type="ARBA" id="ARBA00022842"/>
    </source>
</evidence>
<keyword evidence="7 10" id="KW-0456">Lyase</keyword>
<dbReference type="GO" id="GO:0005829">
    <property type="term" value="C:cytosol"/>
    <property type="evidence" value="ECO:0007669"/>
    <property type="project" value="TreeGrafter"/>
</dbReference>
<dbReference type="NCBIfam" id="NF000584">
    <property type="entry name" value="PRK00009.1"/>
    <property type="match status" value="1"/>
</dbReference>
<sequence length="1052" mass="119227">MSLLLQSSAQDLALPSTSNLLLQHRLKVVEELWESVLRSECGQELVDLLASLRQLSSPEGQATDSPQSSVPELIEKLDLNAAIRATRAFALYFQLINSVEQHYEQRTQLLSRRVTYQKSSLTEGSSFKPASIQANGNSAIASVPDTSLKPAPGIASVDSHNHGESHQVGSTQVGTVAELQKKNGQENSSSPPPSSTFHWLFPQLRELNVPPGQIQRLLDNLDVRLVFTAHPTEITRHTIRAKQRRIANILALLDQAEDASRALELTSSWEVEACIEQLREEIRLWWRTDELHQFKPTVLDEVDYTLHYFQEVLFEAIPQLYFRLKQSLKASLPRLKPPAKNFCKFGSWVGSDRDGNPSVTPQVSWQTACYQRNLVLEKYIESLGNLIGLLSLSLHCSDVLPELLDSLEQDRAEMPEVYERLSIRYRQEPYRLKLAYIQARLEKTLERNLRISQSKPLQMEISDNGDRCVYRSGAEFLTELQMIERNLGETGLSCQELENLICQVEIYGFNLAHLDIRQESSRHSDTINEITAYLEILPKSYNELSEAERTLWLATELQTRRPLIPTELPFSDKARETIETFRMLRQLQQEFGEEICQTYVISMSHDVSDLLEVLLLAKEAGLYDPSTAKSNVRVVPLFETVEDLKRAPGVMKSLFELPLYRASLSGGYELLATNNGEITNDSEQIISLQEVMLGYSDSNKDSGFLSSNWEIHKAQKALQTIAEGYGVELRIFHGRGGSVGRGGGPAYEAILAQPGRSINGRIKITEQGEVLASKYSLPELALYHLETVTTAVIQASLLGTGFDNIEPWNEIMEELSTRSRQHYRALIYEQPDFLDFFNEITPIQEISQLQISSRPARRGGKKDFSSLRAIPWVFSWTQTRFLLPSWYGVGTAIKGFLDEEPEENLKLLRYFYLKWPFLKMAISKVEMTLAKVDLQIAGHYVRKLSKPEDLERFERLFEQISNEYNLTRDLVLAIAEHKRLLDGDPDLQRSVQLRNGTIVPLGFLQVSLLKRLRQHSTQTATGFVQSRYSKGELLRGALLTINGIAAGMRNTG</sequence>
<dbReference type="GO" id="GO:0000287">
    <property type="term" value="F:magnesium ion binding"/>
    <property type="evidence" value="ECO:0007669"/>
    <property type="project" value="UniProtKB-UniRule"/>
</dbReference>
<organism evidence="14 15">
    <name type="scientific">Limnofasciculus baicalensis BBK-W-15</name>
    <dbReference type="NCBI Taxonomy" id="2699891"/>
    <lineage>
        <taxon>Bacteria</taxon>
        <taxon>Bacillati</taxon>
        <taxon>Cyanobacteriota</taxon>
        <taxon>Cyanophyceae</taxon>
        <taxon>Coleofasciculales</taxon>
        <taxon>Coleofasciculaceae</taxon>
        <taxon>Limnofasciculus</taxon>
        <taxon>Limnofasciculus baicalensis</taxon>
    </lineage>
</organism>
<evidence type="ECO:0000256" key="3">
    <source>
        <dbReference type="ARBA" id="ARBA00008346"/>
    </source>
</evidence>
<comment type="cofactor">
    <cofactor evidence="1 10">
        <name>Mg(2+)</name>
        <dbReference type="ChEBI" id="CHEBI:18420"/>
    </cofactor>
</comment>
<evidence type="ECO:0000256" key="12">
    <source>
        <dbReference type="PROSITE-ProRule" id="PRU10112"/>
    </source>
</evidence>
<dbReference type="InterPro" id="IPR022805">
    <property type="entry name" value="PEP_COase_bac/pln-type"/>
</dbReference>
<keyword evidence="8 10" id="KW-0120">Carbon dioxide fixation</keyword>
<evidence type="ECO:0000256" key="5">
    <source>
        <dbReference type="ARBA" id="ARBA00022419"/>
    </source>
</evidence>
<accession>A0AAE3GPZ9</accession>
<evidence type="ECO:0000313" key="15">
    <source>
        <dbReference type="Proteomes" id="UP001204953"/>
    </source>
</evidence>
<dbReference type="AlphaFoldDB" id="A0AAE3GPZ9"/>
<dbReference type="InterPro" id="IPR018129">
    <property type="entry name" value="PEP_COase_Lys_AS"/>
</dbReference>
<protein>
    <recommendedName>
        <fullName evidence="5 10">Phosphoenolpyruvate carboxylase</fullName>
        <shortName evidence="10">PEPC</shortName>
        <shortName evidence="10">PEPCase</shortName>
        <ecNumber evidence="4 10">4.1.1.31</ecNumber>
    </recommendedName>
</protein>
<evidence type="ECO:0000256" key="8">
    <source>
        <dbReference type="ARBA" id="ARBA00023300"/>
    </source>
</evidence>
<evidence type="ECO:0000256" key="9">
    <source>
        <dbReference type="ARBA" id="ARBA00048995"/>
    </source>
</evidence>
<dbReference type="GO" id="GO:0015977">
    <property type="term" value="P:carbon fixation"/>
    <property type="evidence" value="ECO:0007669"/>
    <property type="project" value="UniProtKB-UniRule"/>
</dbReference>
<dbReference type="Pfam" id="PF00311">
    <property type="entry name" value="PEPcase"/>
    <property type="match status" value="1"/>
</dbReference>
<dbReference type="PRINTS" id="PR00150">
    <property type="entry name" value="PEPCARBXLASE"/>
</dbReference>
<dbReference type="RefSeq" id="WP_254010523.1">
    <property type="nucleotide sequence ID" value="NZ_JAMZMM010000025.1"/>
</dbReference>
<dbReference type="EMBL" id="JAMZMM010000025">
    <property type="protein sequence ID" value="MCP2727713.1"/>
    <property type="molecule type" value="Genomic_DNA"/>
</dbReference>
<dbReference type="PROSITE" id="PS00781">
    <property type="entry name" value="PEPCASE_1"/>
    <property type="match status" value="1"/>
</dbReference>
<evidence type="ECO:0000256" key="11">
    <source>
        <dbReference type="PROSITE-ProRule" id="PRU10111"/>
    </source>
</evidence>
<evidence type="ECO:0000256" key="2">
    <source>
        <dbReference type="ARBA" id="ARBA00003670"/>
    </source>
</evidence>
<dbReference type="PANTHER" id="PTHR30523">
    <property type="entry name" value="PHOSPHOENOLPYRUVATE CARBOXYLASE"/>
    <property type="match status" value="1"/>
</dbReference>
<dbReference type="GO" id="GO:0006099">
    <property type="term" value="P:tricarboxylic acid cycle"/>
    <property type="evidence" value="ECO:0007669"/>
    <property type="project" value="InterPro"/>
</dbReference>
<dbReference type="InterPro" id="IPR033129">
    <property type="entry name" value="PEPCASE_His_AS"/>
</dbReference>
<gene>
    <name evidence="10 14" type="primary">ppc</name>
    <name evidence="14" type="ORF">NJ959_04375</name>
</gene>
<dbReference type="GO" id="GO:0006107">
    <property type="term" value="P:oxaloacetate metabolic process"/>
    <property type="evidence" value="ECO:0007669"/>
    <property type="project" value="UniProtKB-UniRule"/>
</dbReference>
<feature type="active site" evidence="10 12">
    <location>
        <position position="700"/>
    </location>
</feature>
<dbReference type="EC" id="4.1.1.31" evidence="4 10"/>
<dbReference type="GO" id="GO:0008964">
    <property type="term" value="F:phosphoenolpyruvate carboxylase activity"/>
    <property type="evidence" value="ECO:0007669"/>
    <property type="project" value="UniProtKB-UniRule"/>
</dbReference>
<dbReference type="Gene3D" id="1.20.1440.90">
    <property type="entry name" value="Phosphoenolpyruvate/pyruvate domain"/>
    <property type="match status" value="1"/>
</dbReference>
<comment type="similarity">
    <text evidence="3 10">Belongs to the PEPCase type 1 family.</text>
</comment>
<proteinExistence type="inferred from homology"/>
<evidence type="ECO:0000256" key="10">
    <source>
        <dbReference type="HAMAP-Rule" id="MF_00595"/>
    </source>
</evidence>
<evidence type="ECO:0000313" key="14">
    <source>
        <dbReference type="EMBL" id="MCP2727713.1"/>
    </source>
</evidence>